<accession>X1A988</accession>
<name>X1A988_9ZZZZ</name>
<dbReference type="EMBL" id="BART01001316">
    <property type="protein sequence ID" value="GAG66622.1"/>
    <property type="molecule type" value="Genomic_DNA"/>
</dbReference>
<evidence type="ECO:0008006" key="2">
    <source>
        <dbReference type="Google" id="ProtNLM"/>
    </source>
</evidence>
<proteinExistence type="predicted"/>
<evidence type="ECO:0000313" key="1">
    <source>
        <dbReference type="EMBL" id="GAG66622.1"/>
    </source>
</evidence>
<protein>
    <recommendedName>
        <fullName evidence="2">B12-binding domain-containing protein</fullName>
    </recommendedName>
</protein>
<dbReference type="AlphaFoldDB" id="X1A988"/>
<organism evidence="1">
    <name type="scientific">marine sediment metagenome</name>
    <dbReference type="NCBI Taxonomy" id="412755"/>
    <lineage>
        <taxon>unclassified sequences</taxon>
        <taxon>metagenomes</taxon>
        <taxon>ecological metagenomes</taxon>
    </lineage>
</organism>
<reference evidence="1" key="1">
    <citation type="journal article" date="2014" name="Front. Microbiol.">
        <title>High frequency of phylogenetically diverse reductive dehalogenase-homologous genes in deep subseafloor sedimentary metagenomes.</title>
        <authorList>
            <person name="Kawai M."/>
            <person name="Futagami T."/>
            <person name="Toyoda A."/>
            <person name="Takaki Y."/>
            <person name="Nishi S."/>
            <person name="Hori S."/>
            <person name="Arai W."/>
            <person name="Tsubouchi T."/>
            <person name="Morono Y."/>
            <person name="Uchiyama I."/>
            <person name="Ito T."/>
            <person name="Fujiyama A."/>
            <person name="Inagaki F."/>
            <person name="Takami H."/>
        </authorList>
    </citation>
    <scope>NUCLEOTIDE SEQUENCE</scope>
    <source>
        <strain evidence="1">Expedition CK06-06</strain>
    </source>
</reference>
<sequence>MSIQKESVKKIIAQCKRLGTKIVAGGPLFTS</sequence>
<comment type="caution">
    <text evidence="1">The sequence shown here is derived from an EMBL/GenBank/DDBJ whole genome shotgun (WGS) entry which is preliminary data.</text>
</comment>
<gene>
    <name evidence="1" type="ORF">S01H4_04782</name>
</gene>
<feature type="non-terminal residue" evidence="1">
    <location>
        <position position="31"/>
    </location>
</feature>